<dbReference type="EMBL" id="JBHSBV010000006">
    <property type="protein sequence ID" value="MFC4202667.1"/>
    <property type="molecule type" value="Genomic_DNA"/>
</dbReference>
<evidence type="ECO:0000259" key="5">
    <source>
        <dbReference type="PROSITE" id="PS50931"/>
    </source>
</evidence>
<feature type="domain" description="HTH lysR-type" evidence="5">
    <location>
        <begin position="1"/>
        <end position="60"/>
    </location>
</feature>
<evidence type="ECO:0000313" key="6">
    <source>
        <dbReference type="EMBL" id="MFC4202667.1"/>
    </source>
</evidence>
<dbReference type="PROSITE" id="PS50931">
    <property type="entry name" value="HTH_LYSR"/>
    <property type="match status" value="1"/>
</dbReference>
<dbReference type="CDD" id="cd08422">
    <property type="entry name" value="PBP2_CrgA_like"/>
    <property type="match status" value="1"/>
</dbReference>
<dbReference type="Proteomes" id="UP001595848">
    <property type="component" value="Unassembled WGS sequence"/>
</dbReference>
<dbReference type="Pfam" id="PF00126">
    <property type="entry name" value="HTH_1"/>
    <property type="match status" value="1"/>
</dbReference>
<dbReference type="Pfam" id="PF03466">
    <property type="entry name" value="LysR_substrate"/>
    <property type="match status" value="1"/>
</dbReference>
<gene>
    <name evidence="6" type="ORF">ACFOY1_17070</name>
</gene>
<dbReference type="InterPro" id="IPR058163">
    <property type="entry name" value="LysR-type_TF_proteobact-type"/>
</dbReference>
<evidence type="ECO:0000256" key="3">
    <source>
        <dbReference type="ARBA" id="ARBA00023125"/>
    </source>
</evidence>
<evidence type="ECO:0000256" key="1">
    <source>
        <dbReference type="ARBA" id="ARBA00009437"/>
    </source>
</evidence>
<protein>
    <submittedName>
        <fullName evidence="6">LysR family transcriptional regulator</fullName>
    </submittedName>
</protein>
<dbReference type="InterPro" id="IPR000847">
    <property type="entry name" value="LysR_HTH_N"/>
</dbReference>
<dbReference type="InterPro" id="IPR005119">
    <property type="entry name" value="LysR_subst-bd"/>
</dbReference>
<dbReference type="PANTHER" id="PTHR30537:SF5">
    <property type="entry name" value="HTH-TYPE TRANSCRIPTIONAL ACTIVATOR TTDR-RELATED"/>
    <property type="match status" value="1"/>
</dbReference>
<proteinExistence type="inferred from homology"/>
<keyword evidence="4" id="KW-0804">Transcription</keyword>
<keyword evidence="7" id="KW-1185">Reference proteome</keyword>
<evidence type="ECO:0000256" key="4">
    <source>
        <dbReference type="ARBA" id="ARBA00023163"/>
    </source>
</evidence>
<sequence length="313" mass="34939">MDPSLDDIALFVEVARRKNFSRAAEALDMPVSTLSRRISELERRLGVRLLNRSTRKIELTEAGGVYFERCQHVVAEARIAHEQLLEVAQQPKGRLRISMPVSFSLSFMPVIFRDFCEKYPDIECDIDLSAHAVDLLADAFDLVLRFGLQPDSGVISRRIANMSMGLYASADYLASHGRPAVPTDLLRHQCLRTRGSRASSIWVMKSGNRTEEVTVSGRLSINNMGMLQRLAAQGVGIVPLPIYSPSEADVGEPLQRVLPDWELQPMPLMALFPSRLMPAKVRVFIEFLQERLASLPAREHLVPRELAHGAVAG</sequence>
<organism evidence="6 7">
    <name type="scientific">Candidimonas humi</name>
    <dbReference type="NCBI Taxonomy" id="683355"/>
    <lineage>
        <taxon>Bacteria</taxon>
        <taxon>Pseudomonadati</taxon>
        <taxon>Pseudomonadota</taxon>
        <taxon>Betaproteobacteria</taxon>
        <taxon>Burkholderiales</taxon>
        <taxon>Alcaligenaceae</taxon>
        <taxon>Candidimonas</taxon>
    </lineage>
</organism>
<evidence type="ECO:0000313" key="7">
    <source>
        <dbReference type="Proteomes" id="UP001595848"/>
    </source>
</evidence>
<accession>A0ABV8P2Q8</accession>
<reference evidence="7" key="1">
    <citation type="journal article" date="2019" name="Int. J. Syst. Evol. Microbiol.">
        <title>The Global Catalogue of Microorganisms (GCM) 10K type strain sequencing project: providing services to taxonomists for standard genome sequencing and annotation.</title>
        <authorList>
            <consortium name="The Broad Institute Genomics Platform"/>
            <consortium name="The Broad Institute Genome Sequencing Center for Infectious Disease"/>
            <person name="Wu L."/>
            <person name="Ma J."/>
        </authorList>
    </citation>
    <scope>NUCLEOTIDE SEQUENCE [LARGE SCALE GENOMIC DNA]</scope>
    <source>
        <strain evidence="7">LMG 24813</strain>
    </source>
</reference>
<dbReference type="PANTHER" id="PTHR30537">
    <property type="entry name" value="HTH-TYPE TRANSCRIPTIONAL REGULATOR"/>
    <property type="match status" value="1"/>
</dbReference>
<evidence type="ECO:0000256" key="2">
    <source>
        <dbReference type="ARBA" id="ARBA00023015"/>
    </source>
</evidence>
<dbReference type="RefSeq" id="WP_217964572.1">
    <property type="nucleotide sequence ID" value="NZ_JAHTBN010000004.1"/>
</dbReference>
<comment type="caution">
    <text evidence="6">The sequence shown here is derived from an EMBL/GenBank/DDBJ whole genome shotgun (WGS) entry which is preliminary data.</text>
</comment>
<comment type="similarity">
    <text evidence="1">Belongs to the LysR transcriptional regulatory family.</text>
</comment>
<keyword evidence="3" id="KW-0238">DNA-binding</keyword>
<keyword evidence="2" id="KW-0805">Transcription regulation</keyword>
<name>A0ABV8P2Q8_9BURK</name>